<protein>
    <submittedName>
        <fullName evidence="2">Uncharacterized protein</fullName>
    </submittedName>
</protein>
<feature type="transmembrane region" description="Helical" evidence="1">
    <location>
        <begin position="55"/>
        <end position="78"/>
    </location>
</feature>
<keyword evidence="1" id="KW-0812">Transmembrane</keyword>
<evidence type="ECO:0000313" key="2">
    <source>
        <dbReference type="EMBL" id="QDU44847.1"/>
    </source>
</evidence>
<proteinExistence type="predicted"/>
<name>A0A517ZQV4_9PLAN</name>
<gene>
    <name evidence="2" type="ORF">Mal52_33330</name>
</gene>
<feature type="transmembrane region" description="Helical" evidence="1">
    <location>
        <begin position="90"/>
        <end position="118"/>
    </location>
</feature>
<keyword evidence="1" id="KW-0472">Membrane</keyword>
<evidence type="ECO:0000313" key="3">
    <source>
        <dbReference type="Proteomes" id="UP000319383"/>
    </source>
</evidence>
<dbReference type="RefSeq" id="WP_145377136.1">
    <property type="nucleotide sequence ID" value="NZ_CP036276.1"/>
</dbReference>
<sequence length="132" mass="14054">MPESSADKLEPAKPSRPGGQFRWLIDNEPRRMLLPLTGVWVLGLDWLLFGSNSLMGGLATPIIMVIGFLLGGAGTLFFQKQFAKDPLWKAILKALVIGVVVGTPAPVAGTLIGGWILVAAGIGKSVSDIFRK</sequence>
<accession>A0A517ZQV4</accession>
<keyword evidence="3" id="KW-1185">Reference proteome</keyword>
<dbReference type="KEGG" id="sdyn:Mal52_33330"/>
<dbReference type="Proteomes" id="UP000319383">
    <property type="component" value="Chromosome"/>
</dbReference>
<dbReference type="EMBL" id="CP036276">
    <property type="protein sequence ID" value="QDU44847.1"/>
    <property type="molecule type" value="Genomic_DNA"/>
</dbReference>
<evidence type="ECO:0000256" key="1">
    <source>
        <dbReference type="SAM" id="Phobius"/>
    </source>
</evidence>
<keyword evidence="1" id="KW-1133">Transmembrane helix</keyword>
<organism evidence="2 3">
    <name type="scientific">Symmachiella dynata</name>
    <dbReference type="NCBI Taxonomy" id="2527995"/>
    <lineage>
        <taxon>Bacteria</taxon>
        <taxon>Pseudomonadati</taxon>
        <taxon>Planctomycetota</taxon>
        <taxon>Planctomycetia</taxon>
        <taxon>Planctomycetales</taxon>
        <taxon>Planctomycetaceae</taxon>
        <taxon>Symmachiella</taxon>
    </lineage>
</organism>
<reference evidence="2 3" key="1">
    <citation type="submission" date="2019-02" db="EMBL/GenBank/DDBJ databases">
        <title>Deep-cultivation of Planctomycetes and their phenomic and genomic characterization uncovers novel biology.</title>
        <authorList>
            <person name="Wiegand S."/>
            <person name="Jogler M."/>
            <person name="Boedeker C."/>
            <person name="Pinto D."/>
            <person name="Vollmers J."/>
            <person name="Rivas-Marin E."/>
            <person name="Kohn T."/>
            <person name="Peeters S.H."/>
            <person name="Heuer A."/>
            <person name="Rast P."/>
            <person name="Oberbeckmann S."/>
            <person name="Bunk B."/>
            <person name="Jeske O."/>
            <person name="Meyerdierks A."/>
            <person name="Storesund J.E."/>
            <person name="Kallscheuer N."/>
            <person name="Luecker S."/>
            <person name="Lage O.M."/>
            <person name="Pohl T."/>
            <person name="Merkel B.J."/>
            <person name="Hornburger P."/>
            <person name="Mueller R.-W."/>
            <person name="Bruemmer F."/>
            <person name="Labrenz M."/>
            <person name="Spormann A.M."/>
            <person name="Op den Camp H."/>
            <person name="Overmann J."/>
            <person name="Amann R."/>
            <person name="Jetten M.S.M."/>
            <person name="Mascher T."/>
            <person name="Medema M.H."/>
            <person name="Devos D.P."/>
            <person name="Kaster A.-K."/>
            <person name="Ovreas L."/>
            <person name="Rohde M."/>
            <person name="Galperin M.Y."/>
            <person name="Jogler C."/>
        </authorList>
    </citation>
    <scope>NUCLEOTIDE SEQUENCE [LARGE SCALE GENOMIC DNA]</scope>
    <source>
        <strain evidence="2 3">Mal52</strain>
    </source>
</reference>
<dbReference type="AlphaFoldDB" id="A0A517ZQV4"/>